<dbReference type="EMBL" id="AYKW01000023">
    <property type="protein sequence ID" value="PIL28700.1"/>
    <property type="molecule type" value="Genomic_DNA"/>
</dbReference>
<protein>
    <submittedName>
        <fullName evidence="2">Uncharacterized protein</fullName>
    </submittedName>
</protein>
<accession>A0A2G8S4J9</accession>
<dbReference type="OrthoDB" id="2836053at2759"/>
<organism evidence="2 3">
    <name type="scientific">Ganoderma sinense ZZ0214-1</name>
    <dbReference type="NCBI Taxonomy" id="1077348"/>
    <lineage>
        <taxon>Eukaryota</taxon>
        <taxon>Fungi</taxon>
        <taxon>Dikarya</taxon>
        <taxon>Basidiomycota</taxon>
        <taxon>Agaricomycotina</taxon>
        <taxon>Agaricomycetes</taxon>
        <taxon>Polyporales</taxon>
        <taxon>Polyporaceae</taxon>
        <taxon>Ganoderma</taxon>
    </lineage>
</organism>
<comment type="caution">
    <text evidence="2">The sequence shown here is derived from an EMBL/GenBank/DDBJ whole genome shotgun (WGS) entry which is preliminary data.</text>
</comment>
<evidence type="ECO:0000313" key="2">
    <source>
        <dbReference type="EMBL" id="PIL28700.1"/>
    </source>
</evidence>
<gene>
    <name evidence="2" type="ORF">GSI_08744</name>
</gene>
<name>A0A2G8S4J9_9APHY</name>
<keyword evidence="3" id="KW-1185">Reference proteome</keyword>
<evidence type="ECO:0000256" key="1">
    <source>
        <dbReference type="SAM" id="MobiDB-lite"/>
    </source>
</evidence>
<feature type="region of interest" description="Disordered" evidence="1">
    <location>
        <begin position="1"/>
        <end position="21"/>
    </location>
</feature>
<feature type="compositionally biased region" description="Low complexity" evidence="1">
    <location>
        <begin position="1"/>
        <end position="19"/>
    </location>
</feature>
<reference evidence="2 3" key="1">
    <citation type="journal article" date="2015" name="Sci. Rep.">
        <title>Chromosome-level genome map provides insights into diverse defense mechanisms in the medicinal fungus Ganoderma sinense.</title>
        <authorList>
            <person name="Zhu Y."/>
            <person name="Xu J."/>
            <person name="Sun C."/>
            <person name="Zhou S."/>
            <person name="Xu H."/>
            <person name="Nelson D.R."/>
            <person name="Qian J."/>
            <person name="Song J."/>
            <person name="Luo H."/>
            <person name="Xiang L."/>
            <person name="Li Y."/>
            <person name="Xu Z."/>
            <person name="Ji A."/>
            <person name="Wang L."/>
            <person name="Lu S."/>
            <person name="Hayward A."/>
            <person name="Sun W."/>
            <person name="Li X."/>
            <person name="Schwartz D.C."/>
            <person name="Wang Y."/>
            <person name="Chen S."/>
        </authorList>
    </citation>
    <scope>NUCLEOTIDE SEQUENCE [LARGE SCALE GENOMIC DNA]</scope>
    <source>
        <strain evidence="2 3">ZZ0214-1</strain>
    </source>
</reference>
<dbReference type="Proteomes" id="UP000230002">
    <property type="component" value="Unassembled WGS sequence"/>
</dbReference>
<proteinExistence type="predicted"/>
<evidence type="ECO:0000313" key="3">
    <source>
        <dbReference type="Proteomes" id="UP000230002"/>
    </source>
</evidence>
<dbReference type="AlphaFoldDB" id="A0A2G8S4J9"/>
<sequence>MQVSASAHPPASSVETVESPPSPWLDEYERDEFVLVSLILIKLWEVPLSSHERSSSLQSIVLVNRTWHALIAPIASRDVHFFGFQNAHALSENIYVHCRYRDSFIGDARRLAHEMGHSLTFHCNGNPLRADLSKATPAFWEPFEFKQPIASLMYSVQ</sequence>